<gene>
    <name evidence="1" type="ORF">EVAR_19700_1</name>
</gene>
<evidence type="ECO:0000313" key="2">
    <source>
        <dbReference type="Proteomes" id="UP000299102"/>
    </source>
</evidence>
<proteinExistence type="predicted"/>
<dbReference type="AlphaFoldDB" id="A0A4C1V207"/>
<comment type="caution">
    <text evidence="1">The sequence shown here is derived from an EMBL/GenBank/DDBJ whole genome shotgun (WGS) entry which is preliminary data.</text>
</comment>
<accession>A0A4C1V207</accession>
<reference evidence="1 2" key="1">
    <citation type="journal article" date="2019" name="Commun. Biol.">
        <title>The bagworm genome reveals a unique fibroin gene that provides high tensile strength.</title>
        <authorList>
            <person name="Kono N."/>
            <person name="Nakamura H."/>
            <person name="Ohtoshi R."/>
            <person name="Tomita M."/>
            <person name="Numata K."/>
            <person name="Arakawa K."/>
        </authorList>
    </citation>
    <scope>NUCLEOTIDE SEQUENCE [LARGE SCALE GENOMIC DNA]</scope>
</reference>
<evidence type="ECO:0000313" key="1">
    <source>
        <dbReference type="EMBL" id="GBP32848.1"/>
    </source>
</evidence>
<name>A0A4C1V207_EUMVA</name>
<dbReference type="EMBL" id="BGZK01000265">
    <property type="protein sequence ID" value="GBP32848.1"/>
    <property type="molecule type" value="Genomic_DNA"/>
</dbReference>
<organism evidence="1 2">
    <name type="scientific">Eumeta variegata</name>
    <name type="common">Bagworm moth</name>
    <name type="synonym">Eumeta japonica</name>
    <dbReference type="NCBI Taxonomy" id="151549"/>
    <lineage>
        <taxon>Eukaryota</taxon>
        <taxon>Metazoa</taxon>
        <taxon>Ecdysozoa</taxon>
        <taxon>Arthropoda</taxon>
        <taxon>Hexapoda</taxon>
        <taxon>Insecta</taxon>
        <taxon>Pterygota</taxon>
        <taxon>Neoptera</taxon>
        <taxon>Endopterygota</taxon>
        <taxon>Lepidoptera</taxon>
        <taxon>Glossata</taxon>
        <taxon>Ditrysia</taxon>
        <taxon>Tineoidea</taxon>
        <taxon>Psychidae</taxon>
        <taxon>Oiketicinae</taxon>
        <taxon>Eumeta</taxon>
    </lineage>
</organism>
<keyword evidence="2" id="KW-1185">Reference proteome</keyword>
<sequence>MRRSLSYVAISGWGLNLNPRVGPVRVGRVINELGAAVQLASAISLAQARICRRQSDVLVYNWQGKSFYCQLGLRDLCTPARANYNKSMERRVAEYGGAQTDRRGRSHLSVVLSNVAHGCAYSMIRARLRYVSGTVRRPSAFQPCRYHESEALTRHLDLSISSSVQ</sequence>
<protein>
    <submittedName>
        <fullName evidence="1">Uncharacterized protein</fullName>
    </submittedName>
</protein>
<dbReference type="Proteomes" id="UP000299102">
    <property type="component" value="Unassembled WGS sequence"/>
</dbReference>